<gene>
    <name evidence="1" type="ORF">PNW85_01105</name>
</gene>
<sequence>MKIGNQIRHRRTELNLSRGELANKIQVTPSQLQIMRMVLATQNRIFWLHS</sequence>
<dbReference type="GO" id="GO:0003677">
    <property type="term" value="F:DNA binding"/>
    <property type="evidence" value="ECO:0007669"/>
    <property type="project" value="InterPro"/>
</dbReference>
<organism evidence="1 2">
    <name type="scientific">Mediterraneibacter gnavus</name>
    <name type="common">Ruminococcus gnavus</name>
    <dbReference type="NCBI Taxonomy" id="33038"/>
    <lineage>
        <taxon>Bacteria</taxon>
        <taxon>Bacillati</taxon>
        <taxon>Bacillota</taxon>
        <taxon>Clostridia</taxon>
        <taxon>Lachnospirales</taxon>
        <taxon>Lachnospiraceae</taxon>
        <taxon>Mediterraneibacter</taxon>
    </lineage>
</organism>
<reference evidence="1" key="1">
    <citation type="submission" date="2023-01" db="EMBL/GenBank/DDBJ databases">
        <title>Human gut microbiome strain richness.</title>
        <authorList>
            <person name="Chen-Liaw A."/>
        </authorList>
    </citation>
    <scope>NUCLEOTIDE SEQUENCE</scope>
    <source>
        <strain evidence="1">RTP21484st1_H11_RTP21484_190118</strain>
    </source>
</reference>
<dbReference type="InterPro" id="IPR010982">
    <property type="entry name" value="Lambda_DNA-bd_dom_sf"/>
</dbReference>
<evidence type="ECO:0000313" key="2">
    <source>
        <dbReference type="Proteomes" id="UP001212160"/>
    </source>
</evidence>
<protein>
    <recommendedName>
        <fullName evidence="3">Transcriptional regulator</fullName>
    </recommendedName>
</protein>
<evidence type="ECO:0000313" key="1">
    <source>
        <dbReference type="EMBL" id="MDB8685284.1"/>
    </source>
</evidence>
<proteinExistence type="predicted"/>
<comment type="caution">
    <text evidence="1">The sequence shown here is derived from an EMBL/GenBank/DDBJ whole genome shotgun (WGS) entry which is preliminary data.</text>
</comment>
<accession>A0AAW6DF41</accession>
<dbReference type="EMBL" id="JAQMLA010000002">
    <property type="protein sequence ID" value="MDB8685284.1"/>
    <property type="molecule type" value="Genomic_DNA"/>
</dbReference>
<name>A0AAW6DF41_MEDGN</name>
<dbReference type="RefSeq" id="WP_243039338.1">
    <property type="nucleotide sequence ID" value="NZ_JAQMLA010000002.1"/>
</dbReference>
<dbReference type="Gene3D" id="1.10.260.40">
    <property type="entry name" value="lambda repressor-like DNA-binding domains"/>
    <property type="match status" value="1"/>
</dbReference>
<dbReference type="AlphaFoldDB" id="A0AAW6DF41"/>
<dbReference type="Proteomes" id="UP001212160">
    <property type="component" value="Unassembled WGS sequence"/>
</dbReference>
<dbReference type="SUPFAM" id="SSF47413">
    <property type="entry name" value="lambda repressor-like DNA-binding domains"/>
    <property type="match status" value="1"/>
</dbReference>
<evidence type="ECO:0008006" key="3">
    <source>
        <dbReference type="Google" id="ProtNLM"/>
    </source>
</evidence>